<keyword evidence="7" id="KW-1185">Reference proteome</keyword>
<keyword evidence="3 5" id="KW-1133">Transmembrane helix</keyword>
<keyword evidence="2 5" id="KW-0812">Transmembrane</keyword>
<dbReference type="EMBL" id="CCDP010000001">
    <property type="protein sequence ID" value="CDQ40312.1"/>
    <property type="molecule type" value="Genomic_DNA"/>
</dbReference>
<evidence type="ECO:0000313" key="6">
    <source>
        <dbReference type="EMBL" id="CDQ40312.1"/>
    </source>
</evidence>
<reference evidence="6 7" key="1">
    <citation type="submission" date="2014-03" db="EMBL/GenBank/DDBJ databases">
        <authorList>
            <person name="Urmite Genomes U."/>
        </authorList>
    </citation>
    <scope>NUCLEOTIDE SEQUENCE [LARGE SCALE GENOMIC DNA]</scope>
    <source>
        <strain evidence="6 7">Vm-5</strain>
    </source>
</reference>
<organism evidence="6 7">
    <name type="scientific">Virgibacillus massiliensis</name>
    <dbReference type="NCBI Taxonomy" id="1462526"/>
    <lineage>
        <taxon>Bacteria</taxon>
        <taxon>Bacillati</taxon>
        <taxon>Bacillota</taxon>
        <taxon>Bacilli</taxon>
        <taxon>Bacillales</taxon>
        <taxon>Bacillaceae</taxon>
        <taxon>Virgibacillus</taxon>
    </lineage>
</organism>
<keyword evidence="4 5" id="KW-0472">Membrane</keyword>
<feature type="transmembrane region" description="Helical" evidence="5">
    <location>
        <begin position="36"/>
        <end position="54"/>
    </location>
</feature>
<reference evidence="7" key="2">
    <citation type="submission" date="2014-05" db="EMBL/GenBank/DDBJ databases">
        <title>Draft genome sequence of Virgibacillus massiliensis Vm-5.</title>
        <authorList>
            <person name="Khelaifia S."/>
            <person name="Croce O."/>
            <person name="Lagier J.C."/>
            <person name="Raoult D."/>
        </authorList>
    </citation>
    <scope>NUCLEOTIDE SEQUENCE [LARGE SCALE GENOMIC DNA]</scope>
    <source>
        <strain evidence="7">Vm-5</strain>
    </source>
</reference>
<dbReference type="AlphaFoldDB" id="A0A024QDH4"/>
<evidence type="ECO:0000256" key="3">
    <source>
        <dbReference type="ARBA" id="ARBA00022989"/>
    </source>
</evidence>
<comment type="subcellular location">
    <subcellularLocation>
        <location evidence="1">Membrane</location>
    </subcellularLocation>
</comment>
<dbReference type="InterPro" id="IPR006479">
    <property type="entry name" value="Holin"/>
</dbReference>
<dbReference type="NCBIfam" id="TIGR01592">
    <property type="entry name" value="holin_SPP1"/>
    <property type="match status" value="1"/>
</dbReference>
<evidence type="ECO:0000313" key="7">
    <source>
        <dbReference type="Proteomes" id="UP000028875"/>
    </source>
</evidence>
<evidence type="ECO:0000256" key="4">
    <source>
        <dbReference type="ARBA" id="ARBA00023136"/>
    </source>
</evidence>
<name>A0A024QDH4_9BACI</name>
<dbReference type="eggNOG" id="ENOG5033B7V">
    <property type="taxonomic scope" value="Bacteria"/>
</dbReference>
<protein>
    <submittedName>
        <fullName evidence="6">Holin, SPP1 family</fullName>
    </submittedName>
</protein>
<evidence type="ECO:0000256" key="2">
    <source>
        <dbReference type="ARBA" id="ARBA00022692"/>
    </source>
</evidence>
<dbReference type="Pfam" id="PF04688">
    <property type="entry name" value="Holin_SPP1"/>
    <property type="match status" value="1"/>
</dbReference>
<gene>
    <name evidence="6" type="ORF">BN990_02633</name>
</gene>
<dbReference type="Proteomes" id="UP000028875">
    <property type="component" value="Unassembled WGS sequence"/>
</dbReference>
<accession>A0A024QDH4</accession>
<dbReference type="STRING" id="1462526.BN990_02633"/>
<comment type="caution">
    <text evidence="6">The sequence shown here is derived from an EMBL/GenBank/DDBJ whole genome shotgun (WGS) entry which is preliminary data.</text>
</comment>
<dbReference type="RefSeq" id="WP_021291776.1">
    <property type="nucleotide sequence ID" value="NZ_BNER01000004.1"/>
</dbReference>
<evidence type="ECO:0000256" key="1">
    <source>
        <dbReference type="ARBA" id="ARBA00004370"/>
    </source>
</evidence>
<evidence type="ECO:0000256" key="5">
    <source>
        <dbReference type="SAM" id="Phobius"/>
    </source>
</evidence>
<dbReference type="GO" id="GO:0016020">
    <property type="term" value="C:membrane"/>
    <property type="evidence" value="ECO:0007669"/>
    <property type="project" value="UniProtKB-SubCell"/>
</dbReference>
<proteinExistence type="predicted"/>
<sequence>MDKGTVFRTIALLIALTNQILVIFGKSPLPINSELLEELMSVVFTIGTAVIAWFKNNYVTRNGAKQKQILHAHGLAASSKKGLKS</sequence>
<feature type="transmembrane region" description="Helical" evidence="5">
    <location>
        <begin position="6"/>
        <end position="24"/>
    </location>
</feature>
<dbReference type="OrthoDB" id="2405362at2"/>